<dbReference type="GeneID" id="72068032"/>
<name>A0A9Q8VCE2_9HYPO</name>
<reference evidence="2" key="1">
    <citation type="submission" date="2021-11" db="EMBL/GenBank/DDBJ databases">
        <title>Purpureocillium_takamizusanense_genome.</title>
        <authorList>
            <person name="Nguyen N.-H."/>
        </authorList>
    </citation>
    <scope>NUCLEOTIDE SEQUENCE</scope>
    <source>
        <strain evidence="2">PT3</strain>
    </source>
</reference>
<proteinExistence type="predicted"/>
<evidence type="ECO:0000313" key="3">
    <source>
        <dbReference type="Proteomes" id="UP000829364"/>
    </source>
</evidence>
<feature type="region of interest" description="Disordered" evidence="1">
    <location>
        <begin position="65"/>
        <end position="85"/>
    </location>
</feature>
<accession>A0A9Q8VCE2</accession>
<feature type="compositionally biased region" description="Polar residues" evidence="1">
    <location>
        <begin position="17"/>
        <end position="29"/>
    </location>
</feature>
<protein>
    <submittedName>
        <fullName evidence="2">Uncharacterized protein</fullName>
    </submittedName>
</protein>
<gene>
    <name evidence="2" type="ORF">JDV02_006083</name>
</gene>
<evidence type="ECO:0000313" key="2">
    <source>
        <dbReference type="EMBL" id="UNI19941.1"/>
    </source>
</evidence>
<dbReference type="KEGG" id="ptkz:JDV02_006083"/>
<dbReference type="RefSeq" id="XP_047843422.1">
    <property type="nucleotide sequence ID" value="XM_047987437.1"/>
</dbReference>
<dbReference type="AlphaFoldDB" id="A0A9Q8VCE2"/>
<keyword evidence="3" id="KW-1185">Reference proteome</keyword>
<evidence type="ECO:0000256" key="1">
    <source>
        <dbReference type="SAM" id="MobiDB-lite"/>
    </source>
</evidence>
<sequence>MGEREREGGCTEYGANVASSWDLSQSNDQRGVAPPPAHEGEARQADGRTMSEGYCARMVFHNGRGHEAGARRRRGLEQGEERRRGKEALLSIAARLVPRGVSPEMG</sequence>
<dbReference type="Proteomes" id="UP000829364">
    <property type="component" value="Chromosome 5"/>
</dbReference>
<dbReference type="EMBL" id="CP086358">
    <property type="protein sequence ID" value="UNI19941.1"/>
    <property type="molecule type" value="Genomic_DNA"/>
</dbReference>
<feature type="region of interest" description="Disordered" evidence="1">
    <location>
        <begin position="1"/>
        <end position="48"/>
    </location>
</feature>
<organism evidence="2 3">
    <name type="scientific">Purpureocillium takamizusanense</name>
    <dbReference type="NCBI Taxonomy" id="2060973"/>
    <lineage>
        <taxon>Eukaryota</taxon>
        <taxon>Fungi</taxon>
        <taxon>Dikarya</taxon>
        <taxon>Ascomycota</taxon>
        <taxon>Pezizomycotina</taxon>
        <taxon>Sordariomycetes</taxon>
        <taxon>Hypocreomycetidae</taxon>
        <taxon>Hypocreales</taxon>
        <taxon>Ophiocordycipitaceae</taxon>
        <taxon>Purpureocillium</taxon>
    </lineage>
</organism>